<name>A0ACC1YSP9_MELAZ</name>
<evidence type="ECO:0000313" key="2">
    <source>
        <dbReference type="Proteomes" id="UP001164539"/>
    </source>
</evidence>
<gene>
    <name evidence="1" type="ORF">OWV82_005176</name>
</gene>
<dbReference type="EMBL" id="CM051395">
    <property type="protein sequence ID" value="KAJ4726476.1"/>
    <property type="molecule type" value="Genomic_DNA"/>
</dbReference>
<proteinExistence type="predicted"/>
<evidence type="ECO:0000313" key="1">
    <source>
        <dbReference type="EMBL" id="KAJ4726476.1"/>
    </source>
</evidence>
<reference evidence="1 2" key="1">
    <citation type="journal article" date="2023" name="Science">
        <title>Complex scaffold remodeling in plant triterpene biosynthesis.</title>
        <authorList>
            <person name="De La Pena R."/>
            <person name="Hodgson H."/>
            <person name="Liu J.C."/>
            <person name="Stephenson M.J."/>
            <person name="Martin A.C."/>
            <person name="Owen C."/>
            <person name="Harkess A."/>
            <person name="Leebens-Mack J."/>
            <person name="Jimenez L.E."/>
            <person name="Osbourn A."/>
            <person name="Sattely E.S."/>
        </authorList>
    </citation>
    <scope>NUCLEOTIDE SEQUENCE [LARGE SCALE GENOMIC DNA]</scope>
    <source>
        <strain evidence="2">cv. JPN11</strain>
        <tissue evidence="1">Leaf</tissue>
    </source>
</reference>
<organism evidence="1 2">
    <name type="scientific">Melia azedarach</name>
    <name type="common">Chinaberry tree</name>
    <dbReference type="NCBI Taxonomy" id="155640"/>
    <lineage>
        <taxon>Eukaryota</taxon>
        <taxon>Viridiplantae</taxon>
        <taxon>Streptophyta</taxon>
        <taxon>Embryophyta</taxon>
        <taxon>Tracheophyta</taxon>
        <taxon>Spermatophyta</taxon>
        <taxon>Magnoliopsida</taxon>
        <taxon>eudicotyledons</taxon>
        <taxon>Gunneridae</taxon>
        <taxon>Pentapetalae</taxon>
        <taxon>rosids</taxon>
        <taxon>malvids</taxon>
        <taxon>Sapindales</taxon>
        <taxon>Meliaceae</taxon>
        <taxon>Melia</taxon>
    </lineage>
</organism>
<accession>A0ACC1YSP9</accession>
<keyword evidence="2" id="KW-1185">Reference proteome</keyword>
<dbReference type="Proteomes" id="UP001164539">
    <property type="component" value="Chromosome 2"/>
</dbReference>
<protein>
    <submittedName>
        <fullName evidence="1">Receptor-like kinase</fullName>
    </submittedName>
</protein>
<comment type="caution">
    <text evidence="1">The sequence shown here is derived from an EMBL/GenBank/DDBJ whole genome shotgun (WGS) entry which is preliminary data.</text>
</comment>
<sequence>MMFLNINTANAVPVNHTTAKLGTSWLNNELSVRESYEFNDGTKVRIILVYVSNGHPTFGFGFLRNSTDEIFYLVTIRFSGYTSSIEHHDFPPVILWSANGNSPVKENAKLELTAGGDLNLTDVNGHQVWSTDTSGRNVTRMTLEGNGNLKLCDAKSKAQWQSFIHPTNTWLPGQYLHVHKKLHSTVSTSNLSTGNFYLILSPGAIRVLFNQSTANLYQTIPYRKTFPYGMEFHHHANYVSYKTQGKSFHYMRLESNGHLNVYKLAKGNTESSDISRDQYYGNCIYPTYCGHYGVCSDDHCRCPGAGNRKSNYFKQVKDVEYGFSCAEVTRLSCQTTQLQNFLELQRVTYFEFVPDHINTDVESCKKACMSNCSCKAALFRYHSNISIGNCSLPTELYSLRTSIKAISHYNALTFIKVQMPPDQSTLSLFFLLVFSVSVFLVLIIGACTLFYMRWWKGKRVKRQRKDNSIDESSVDVANHLRKFSLEVMKSATRDFQVRLGRGGFGCVFEGFLDDGTKVAVKRLCSGENQGRKEFLSEVETIGNIHHFNLVRLVGYCAERSNRLLVYEYMCNGSLDKWIFHQNEAQTLTWEIRKKIIVQIAKGLEYLHDYCNPNIIHFDIKPQNILLDKDFNVRISDFGLARLIHNDQSHLLTTPKGTPGYIAPELIRGNNITAKIDIYSFGIVILEIICGRKSSNPGLGDYLIDTVKIKAEGGQLSDLVDKRSEDMQRRIKDAVKMIQIAISCLQTKLYRRPSASMLVKVLEGLTNLEPVTDYSFLNFAHQETPQEANPVDTSTVIASALSGPR</sequence>